<feature type="domain" description="SHSP" evidence="4">
    <location>
        <begin position="59"/>
        <end position="166"/>
    </location>
</feature>
<name>A0A346QR02_ARTSF</name>
<evidence type="ECO:0000256" key="2">
    <source>
        <dbReference type="RuleBase" id="RU003616"/>
    </source>
</evidence>
<keyword evidence="5" id="KW-0346">Stress response</keyword>
<dbReference type="GO" id="GO:0051082">
    <property type="term" value="F:unfolded protein binding"/>
    <property type="evidence" value="ECO:0007669"/>
    <property type="project" value="TreeGrafter"/>
</dbReference>
<organism evidence="5">
    <name type="scientific">Artemia franciscana</name>
    <name type="common">Brine shrimp</name>
    <name type="synonym">Artemia sanfranciscana</name>
    <dbReference type="NCBI Taxonomy" id="6661"/>
    <lineage>
        <taxon>Eukaryota</taxon>
        <taxon>Metazoa</taxon>
        <taxon>Ecdysozoa</taxon>
        <taxon>Arthropoda</taxon>
        <taxon>Crustacea</taxon>
        <taxon>Branchiopoda</taxon>
        <taxon>Anostraca</taxon>
        <taxon>Artemiidae</taxon>
        <taxon>Artemia</taxon>
    </lineage>
</organism>
<evidence type="ECO:0000259" key="4">
    <source>
        <dbReference type="PROSITE" id="PS01031"/>
    </source>
</evidence>
<evidence type="ECO:0000313" key="6">
    <source>
        <dbReference type="EMBL" id="KAK2712065.1"/>
    </source>
</evidence>
<dbReference type="PANTHER" id="PTHR45640">
    <property type="entry name" value="HEAT SHOCK PROTEIN HSP-12.2-RELATED"/>
    <property type="match status" value="1"/>
</dbReference>
<dbReference type="InterPro" id="IPR008978">
    <property type="entry name" value="HSP20-like_chaperone"/>
</dbReference>
<sequence>MSGMRLARSLLLLGRPQSRHLFWGRRTWDPFEDMRMIMREMENQFQNINQNVFKALPSSFKGETAVPVISSKGDDNMYRLVLDLSGFKPEDVKIDLMDRNLRVTGKCEQKTSDGCRMYHETQREYLLPENVNLNELKSAFTDSGYLTIEAPMPEGMKPKEIPINRGAQQIESESKESKRED</sequence>
<dbReference type="SUPFAM" id="SSF49764">
    <property type="entry name" value="HSP20-like chaperones"/>
    <property type="match status" value="1"/>
</dbReference>
<dbReference type="EMBL" id="JAVRJZ010000015">
    <property type="protein sequence ID" value="KAK2712065.1"/>
    <property type="molecule type" value="Genomic_DNA"/>
</dbReference>
<feature type="compositionally biased region" description="Basic and acidic residues" evidence="3">
    <location>
        <begin position="172"/>
        <end position="181"/>
    </location>
</feature>
<dbReference type="EMBL" id="MH350420">
    <property type="protein sequence ID" value="AXR98392.1"/>
    <property type="molecule type" value="mRNA"/>
</dbReference>
<dbReference type="Pfam" id="PF00011">
    <property type="entry name" value="HSP20"/>
    <property type="match status" value="1"/>
</dbReference>
<dbReference type="GO" id="GO:0009408">
    <property type="term" value="P:response to heat"/>
    <property type="evidence" value="ECO:0007669"/>
    <property type="project" value="TreeGrafter"/>
</dbReference>
<evidence type="ECO:0000313" key="7">
    <source>
        <dbReference type="Proteomes" id="UP001187531"/>
    </source>
</evidence>
<dbReference type="Proteomes" id="UP001187531">
    <property type="component" value="Unassembled WGS sequence"/>
</dbReference>
<dbReference type="PANTHER" id="PTHR45640:SF26">
    <property type="entry name" value="RE23625P"/>
    <property type="match status" value="1"/>
</dbReference>
<accession>A0A346QR02</accession>
<dbReference type="GO" id="GO:0005634">
    <property type="term" value="C:nucleus"/>
    <property type="evidence" value="ECO:0007669"/>
    <property type="project" value="TreeGrafter"/>
</dbReference>
<reference evidence="5" key="1">
    <citation type="submission" date="2018-05" db="EMBL/GenBank/DDBJ databases">
        <title>Recombinant expression of Heat Shock Proteins from Artemia franciscana and exploration of their chaperone activity.</title>
        <authorList>
            <person name="Valsala G."/>
            <person name="Sugathan S."/>
            <person name="Bharathan H."/>
        </authorList>
    </citation>
    <scope>NUCLEOTIDE SEQUENCE</scope>
    <source>
        <strain evidence="5">TN/TMK</strain>
    </source>
</reference>
<dbReference type="GO" id="GO:0042026">
    <property type="term" value="P:protein refolding"/>
    <property type="evidence" value="ECO:0007669"/>
    <property type="project" value="TreeGrafter"/>
</dbReference>
<dbReference type="AlphaFoldDB" id="A0A346QR02"/>
<dbReference type="CDD" id="cd06526">
    <property type="entry name" value="metazoan_ACD"/>
    <property type="match status" value="1"/>
</dbReference>
<dbReference type="PROSITE" id="PS01031">
    <property type="entry name" value="SHSP"/>
    <property type="match status" value="1"/>
</dbReference>
<dbReference type="InterPro" id="IPR001436">
    <property type="entry name" value="Alpha-crystallin/sHSP_animal"/>
</dbReference>
<dbReference type="GO" id="GO:0005737">
    <property type="term" value="C:cytoplasm"/>
    <property type="evidence" value="ECO:0007669"/>
    <property type="project" value="TreeGrafter"/>
</dbReference>
<reference evidence="6" key="2">
    <citation type="submission" date="2023-07" db="EMBL/GenBank/DDBJ databases">
        <title>Chromosome-level genome assembly of Artemia franciscana.</title>
        <authorList>
            <person name="Jo E."/>
        </authorList>
    </citation>
    <scope>NUCLEOTIDE SEQUENCE</scope>
    <source>
        <tissue evidence="6">Whole body</tissue>
    </source>
</reference>
<evidence type="ECO:0000256" key="3">
    <source>
        <dbReference type="SAM" id="MobiDB-lite"/>
    </source>
</evidence>
<dbReference type="Gene3D" id="2.60.40.790">
    <property type="match status" value="1"/>
</dbReference>
<gene>
    <name evidence="5" type="primary">ArHSP21</name>
    <name evidence="6" type="ORF">QYM36_010930</name>
</gene>
<proteinExistence type="evidence at transcript level"/>
<dbReference type="InterPro" id="IPR002068">
    <property type="entry name" value="A-crystallin/Hsp20_dom"/>
</dbReference>
<protein>
    <submittedName>
        <fullName evidence="5">Small heat shock protein</fullName>
    </submittedName>
</protein>
<comment type="similarity">
    <text evidence="1 2">Belongs to the small heat shock protein (HSP20) family.</text>
</comment>
<evidence type="ECO:0000313" key="5">
    <source>
        <dbReference type="EMBL" id="AXR98392.1"/>
    </source>
</evidence>
<keyword evidence="7" id="KW-1185">Reference proteome</keyword>
<evidence type="ECO:0000256" key="1">
    <source>
        <dbReference type="PROSITE-ProRule" id="PRU00285"/>
    </source>
</evidence>
<feature type="region of interest" description="Disordered" evidence="3">
    <location>
        <begin position="151"/>
        <end position="181"/>
    </location>
</feature>